<evidence type="ECO:0000313" key="1">
    <source>
        <dbReference type="EMBL" id="MBC5672564.1"/>
    </source>
</evidence>
<proteinExistence type="predicted"/>
<sequence>MVKLKNLKKNNTTIESDIIPEDSANSGHIVVDLDQGTTIDYSLPEGYEWCMNHVNHAKNKLIELAKEEHLSEQYLVMWY</sequence>
<comment type="caution">
    <text evidence="1">The sequence shown here is derived from an EMBL/GenBank/DDBJ whole genome shotgun (WGS) entry which is preliminary data.</text>
</comment>
<dbReference type="RefSeq" id="WP_118594036.1">
    <property type="nucleotide sequence ID" value="NZ_JACOOU010000003.1"/>
</dbReference>
<keyword evidence="2" id="KW-1185">Reference proteome</keyword>
<gene>
    <name evidence="1" type="ORF">H8S76_09910</name>
</gene>
<organism evidence="1 2">
    <name type="scientific">Blautia celeris</name>
    <dbReference type="NCBI Taxonomy" id="2763026"/>
    <lineage>
        <taxon>Bacteria</taxon>
        <taxon>Bacillati</taxon>
        <taxon>Bacillota</taxon>
        <taxon>Clostridia</taxon>
        <taxon>Lachnospirales</taxon>
        <taxon>Lachnospiraceae</taxon>
        <taxon>Blautia</taxon>
    </lineage>
</organism>
<dbReference type="Proteomes" id="UP000654573">
    <property type="component" value="Unassembled WGS sequence"/>
</dbReference>
<accession>A0ABR7FBK0</accession>
<reference evidence="1 2" key="1">
    <citation type="submission" date="2020-08" db="EMBL/GenBank/DDBJ databases">
        <title>Genome public.</title>
        <authorList>
            <person name="Liu C."/>
            <person name="Sun Q."/>
        </authorList>
    </citation>
    <scope>NUCLEOTIDE SEQUENCE [LARGE SCALE GENOMIC DNA]</scope>
    <source>
        <strain evidence="1 2">NSJ-34</strain>
    </source>
</reference>
<name>A0ABR7FBK0_9FIRM</name>
<protein>
    <submittedName>
        <fullName evidence="1">Uncharacterized protein</fullName>
    </submittedName>
</protein>
<evidence type="ECO:0000313" key="2">
    <source>
        <dbReference type="Proteomes" id="UP000654573"/>
    </source>
</evidence>
<dbReference type="EMBL" id="JACOOU010000003">
    <property type="protein sequence ID" value="MBC5672564.1"/>
    <property type="molecule type" value="Genomic_DNA"/>
</dbReference>